<dbReference type="InterPro" id="IPR013740">
    <property type="entry name" value="Redoxin"/>
</dbReference>
<evidence type="ECO:0000256" key="2">
    <source>
        <dbReference type="ARBA" id="ARBA00022748"/>
    </source>
</evidence>
<dbReference type="InterPro" id="IPR013766">
    <property type="entry name" value="Thioredoxin_domain"/>
</dbReference>
<dbReference type="PROSITE" id="PS00194">
    <property type="entry name" value="THIOREDOXIN_1"/>
    <property type="match status" value="1"/>
</dbReference>
<keyword evidence="4" id="KW-0676">Redox-active center</keyword>
<evidence type="ECO:0000313" key="7">
    <source>
        <dbReference type="EMBL" id="WAP71412.1"/>
    </source>
</evidence>
<dbReference type="PANTHER" id="PTHR42852:SF6">
    <property type="entry name" value="THIOL:DISULFIDE INTERCHANGE PROTEIN DSBE"/>
    <property type="match status" value="1"/>
</dbReference>
<feature type="domain" description="Thioredoxin" evidence="6">
    <location>
        <begin position="2"/>
        <end position="161"/>
    </location>
</feature>
<dbReference type="InterPro" id="IPR017937">
    <property type="entry name" value="Thioredoxin_CS"/>
</dbReference>
<geneLocation type="plasmid" evidence="7 8">
    <name>unnamed2</name>
</geneLocation>
<sequence>MHETPQAVPDLRFVDGDGRETSLSAFEGTTILLNVWATWCVPCREEMPALDRLEAKLGSAAFRVVPLSIDRGGLEKVKAFYRELGLKALPIYVDETGKASQQLATIGIPTTLLIGREGQEPRPPGRPGRVGQPRHDRAPSTAHRLNGSGSEPLNLPKQPRKTEHEKTPPA</sequence>
<reference evidence="7" key="1">
    <citation type="submission" date="2022-12" db="EMBL/GenBank/DDBJ databases">
        <title>Jiella pelagia sp. nov., isolated from phosphonate enriched culture of Northwest Pacific surface seawater.</title>
        <authorList>
            <person name="Shin D.Y."/>
            <person name="Hwang C.Y."/>
        </authorList>
    </citation>
    <scope>NUCLEOTIDE SEQUENCE</scope>
    <source>
        <strain evidence="7">HL-NP1</strain>
        <plasmid evidence="7">unnamed2</plasmid>
    </source>
</reference>
<keyword evidence="3" id="KW-1015">Disulfide bond</keyword>
<dbReference type="InterPro" id="IPR036249">
    <property type="entry name" value="Thioredoxin-like_sf"/>
</dbReference>
<evidence type="ECO:0000256" key="3">
    <source>
        <dbReference type="ARBA" id="ARBA00023157"/>
    </source>
</evidence>
<evidence type="ECO:0000259" key="6">
    <source>
        <dbReference type="PROSITE" id="PS51352"/>
    </source>
</evidence>
<dbReference type="PROSITE" id="PS51352">
    <property type="entry name" value="THIOREDOXIN_2"/>
    <property type="match status" value="1"/>
</dbReference>
<evidence type="ECO:0000256" key="1">
    <source>
        <dbReference type="ARBA" id="ARBA00004196"/>
    </source>
</evidence>
<dbReference type="CDD" id="cd02966">
    <property type="entry name" value="TlpA_like_family"/>
    <property type="match status" value="1"/>
</dbReference>
<gene>
    <name evidence="7" type="ORF">OH818_28415</name>
</gene>
<keyword evidence="7" id="KW-0614">Plasmid</keyword>
<evidence type="ECO:0000256" key="5">
    <source>
        <dbReference type="SAM" id="MobiDB-lite"/>
    </source>
</evidence>
<feature type="compositionally biased region" description="Basic and acidic residues" evidence="5">
    <location>
        <begin position="160"/>
        <end position="170"/>
    </location>
</feature>
<dbReference type="PANTHER" id="PTHR42852">
    <property type="entry name" value="THIOL:DISULFIDE INTERCHANGE PROTEIN DSBE"/>
    <property type="match status" value="1"/>
</dbReference>
<comment type="subcellular location">
    <subcellularLocation>
        <location evidence="1">Cell envelope</location>
    </subcellularLocation>
</comment>
<keyword evidence="2" id="KW-0201">Cytochrome c-type biogenesis</keyword>
<dbReference type="SUPFAM" id="SSF52833">
    <property type="entry name" value="Thioredoxin-like"/>
    <property type="match status" value="1"/>
</dbReference>
<dbReference type="EMBL" id="CP114030">
    <property type="protein sequence ID" value="WAP71412.1"/>
    <property type="molecule type" value="Genomic_DNA"/>
</dbReference>
<evidence type="ECO:0000313" key="8">
    <source>
        <dbReference type="Proteomes" id="UP001164020"/>
    </source>
</evidence>
<dbReference type="InterPro" id="IPR050553">
    <property type="entry name" value="Thioredoxin_ResA/DsbE_sf"/>
</dbReference>
<protein>
    <submittedName>
        <fullName evidence="7">TlpA disulfide reductase family protein</fullName>
    </submittedName>
</protein>
<keyword evidence="8" id="KW-1185">Reference proteome</keyword>
<dbReference type="Pfam" id="PF08534">
    <property type="entry name" value="Redoxin"/>
    <property type="match status" value="1"/>
</dbReference>
<name>A0ABY7C6C5_9HYPH</name>
<evidence type="ECO:0000256" key="4">
    <source>
        <dbReference type="ARBA" id="ARBA00023284"/>
    </source>
</evidence>
<dbReference type="Proteomes" id="UP001164020">
    <property type="component" value="Plasmid unnamed2"/>
</dbReference>
<dbReference type="Gene3D" id="3.40.30.10">
    <property type="entry name" value="Glutaredoxin"/>
    <property type="match status" value="1"/>
</dbReference>
<feature type="region of interest" description="Disordered" evidence="5">
    <location>
        <begin position="114"/>
        <end position="170"/>
    </location>
</feature>
<organism evidence="7 8">
    <name type="scientific">Jiella pelagia</name>
    <dbReference type="NCBI Taxonomy" id="2986949"/>
    <lineage>
        <taxon>Bacteria</taxon>
        <taxon>Pseudomonadati</taxon>
        <taxon>Pseudomonadota</taxon>
        <taxon>Alphaproteobacteria</taxon>
        <taxon>Hyphomicrobiales</taxon>
        <taxon>Aurantimonadaceae</taxon>
        <taxon>Jiella</taxon>
    </lineage>
</organism>
<proteinExistence type="predicted"/>
<accession>A0ABY7C6C5</accession>